<reference evidence="2 3" key="1">
    <citation type="submission" date="2019-06" db="EMBL/GenBank/DDBJ databases">
        <title>Draft genome sequence of the filamentous fungus Phialemoniopsis curvata isolated from diesel fuel.</title>
        <authorList>
            <person name="Varaljay V.A."/>
            <person name="Lyon W.J."/>
            <person name="Crouch A.L."/>
            <person name="Drake C.E."/>
            <person name="Hollomon J.M."/>
            <person name="Nadeau L.J."/>
            <person name="Nunn H.S."/>
            <person name="Stevenson B.S."/>
            <person name="Bojanowski C.L."/>
            <person name="Crookes-Goodson W.J."/>
        </authorList>
    </citation>
    <scope>NUCLEOTIDE SEQUENCE [LARGE SCALE GENOMIC DNA]</scope>
    <source>
        <strain evidence="2 3">D216</strain>
    </source>
</reference>
<gene>
    <name evidence="2" type="ORF">E0L32_005015</name>
</gene>
<comment type="caution">
    <text evidence="2">The sequence shown here is derived from an EMBL/GenBank/DDBJ whole genome shotgun (WGS) entry which is preliminary data.</text>
</comment>
<protein>
    <recommendedName>
        <fullName evidence="4">BTB domain-containing protein</fullName>
    </recommendedName>
</protein>
<dbReference type="RefSeq" id="XP_030996617.1">
    <property type="nucleotide sequence ID" value="XM_031139490.1"/>
</dbReference>
<evidence type="ECO:0000256" key="1">
    <source>
        <dbReference type="SAM" id="MobiDB-lite"/>
    </source>
</evidence>
<dbReference type="Proteomes" id="UP000319257">
    <property type="component" value="Unassembled WGS sequence"/>
</dbReference>
<feature type="region of interest" description="Disordered" evidence="1">
    <location>
        <begin position="297"/>
        <end position="345"/>
    </location>
</feature>
<dbReference type="InParanoid" id="A0A507B6Z6"/>
<dbReference type="SUPFAM" id="SSF54695">
    <property type="entry name" value="POZ domain"/>
    <property type="match status" value="1"/>
</dbReference>
<evidence type="ECO:0008006" key="4">
    <source>
        <dbReference type="Google" id="ProtNLM"/>
    </source>
</evidence>
<keyword evidence="3" id="KW-1185">Reference proteome</keyword>
<dbReference type="EMBL" id="SKBQ01000025">
    <property type="protein sequence ID" value="TPX14906.1"/>
    <property type="molecule type" value="Genomic_DNA"/>
</dbReference>
<proteinExistence type="predicted"/>
<dbReference type="InterPro" id="IPR011333">
    <property type="entry name" value="SKP1/BTB/POZ_sf"/>
</dbReference>
<dbReference type="GeneID" id="41972462"/>
<feature type="region of interest" description="Disordered" evidence="1">
    <location>
        <begin position="224"/>
        <end position="257"/>
    </location>
</feature>
<dbReference type="STRING" id="1093900.A0A507B6Z6"/>
<organism evidence="2 3">
    <name type="scientific">Thyridium curvatum</name>
    <dbReference type="NCBI Taxonomy" id="1093900"/>
    <lineage>
        <taxon>Eukaryota</taxon>
        <taxon>Fungi</taxon>
        <taxon>Dikarya</taxon>
        <taxon>Ascomycota</taxon>
        <taxon>Pezizomycotina</taxon>
        <taxon>Sordariomycetes</taxon>
        <taxon>Sordariomycetidae</taxon>
        <taxon>Thyridiales</taxon>
        <taxon>Thyridiaceae</taxon>
        <taxon>Thyridium</taxon>
    </lineage>
</organism>
<feature type="compositionally biased region" description="Acidic residues" evidence="1">
    <location>
        <begin position="298"/>
        <end position="320"/>
    </location>
</feature>
<accession>A0A507B6Z6</accession>
<dbReference type="Gene3D" id="3.30.710.10">
    <property type="entry name" value="Potassium Channel Kv1.1, Chain A"/>
    <property type="match status" value="1"/>
</dbReference>
<sequence length="345" mass="40470">MDHFTRYYSSQVATREERLKDLEEKMAKAAPPAGEFRGSIAHDGPSTRVTLRVSHHIFVTTEATLTAESRYFRCRLWGLHYEGCQCSDGAHPDGRPDDDGTYFVNADPYMFEHIYEHMRLGRFPLLYDVETANFEFGKYAALLHWAKVFDVYTLERWIEEERYRGVVRTVYEPVYFYSYEDLMDHLKWHDENGDEDQLELSYMWVEGGRVSSIYRRPGWRLQERSAEETGEERSEESGAEETGEGRSEELRLQTPEPRCPDDHRWCPFHRELLGVFIRKTVVFRPWLCYKGSFRGAEEEVQEGEEEVNNGEEGEVNEGDEEAVKKDGEDEEDEVASLSRSMERFQ</sequence>
<name>A0A507B6Z6_9PEZI</name>
<dbReference type="OrthoDB" id="2414723at2759"/>
<feature type="compositionally biased region" description="Basic and acidic residues" evidence="1">
    <location>
        <begin position="224"/>
        <end position="236"/>
    </location>
</feature>
<evidence type="ECO:0000313" key="2">
    <source>
        <dbReference type="EMBL" id="TPX14906.1"/>
    </source>
</evidence>
<evidence type="ECO:0000313" key="3">
    <source>
        <dbReference type="Proteomes" id="UP000319257"/>
    </source>
</evidence>
<dbReference type="AlphaFoldDB" id="A0A507B6Z6"/>